<protein>
    <submittedName>
        <fullName evidence="1">Uncharacterized protein</fullName>
    </submittedName>
</protein>
<organism evidence="1 2">
    <name type="scientific">Olea europaea subsp. europaea</name>
    <dbReference type="NCBI Taxonomy" id="158383"/>
    <lineage>
        <taxon>Eukaryota</taxon>
        <taxon>Viridiplantae</taxon>
        <taxon>Streptophyta</taxon>
        <taxon>Embryophyta</taxon>
        <taxon>Tracheophyta</taxon>
        <taxon>Spermatophyta</taxon>
        <taxon>Magnoliopsida</taxon>
        <taxon>eudicotyledons</taxon>
        <taxon>Gunneridae</taxon>
        <taxon>Pentapetalae</taxon>
        <taxon>asterids</taxon>
        <taxon>lamiids</taxon>
        <taxon>Lamiales</taxon>
        <taxon>Oleaceae</taxon>
        <taxon>Oleeae</taxon>
        <taxon>Olea</taxon>
    </lineage>
</organism>
<proteinExistence type="predicted"/>
<dbReference type="OrthoDB" id="1111477at2759"/>
<accession>A0A8S0TWJ5</accession>
<dbReference type="EMBL" id="CACTIH010007311">
    <property type="protein sequence ID" value="CAA3009087.1"/>
    <property type="molecule type" value="Genomic_DNA"/>
</dbReference>
<reference evidence="1 2" key="1">
    <citation type="submission" date="2019-12" db="EMBL/GenBank/DDBJ databases">
        <authorList>
            <person name="Alioto T."/>
            <person name="Alioto T."/>
            <person name="Gomez Garrido J."/>
        </authorList>
    </citation>
    <scope>NUCLEOTIDE SEQUENCE [LARGE SCALE GENOMIC DNA]</scope>
</reference>
<comment type="caution">
    <text evidence="1">The sequence shown here is derived from an EMBL/GenBank/DDBJ whole genome shotgun (WGS) entry which is preliminary data.</text>
</comment>
<evidence type="ECO:0000313" key="2">
    <source>
        <dbReference type="Proteomes" id="UP000594638"/>
    </source>
</evidence>
<dbReference type="Proteomes" id="UP000594638">
    <property type="component" value="Unassembled WGS sequence"/>
</dbReference>
<gene>
    <name evidence="1" type="ORF">OLEA9_A105003</name>
</gene>
<evidence type="ECO:0000313" key="1">
    <source>
        <dbReference type="EMBL" id="CAA3009087.1"/>
    </source>
</evidence>
<dbReference type="Gramene" id="OE9A105003T1">
    <property type="protein sequence ID" value="OE9A105003C1"/>
    <property type="gene ID" value="OE9A105003"/>
</dbReference>
<keyword evidence="2" id="KW-1185">Reference proteome</keyword>
<sequence>MTFQEMGKYKRTYKSRLRKQIRIQTSSSVNRTRTIFLLRPKNVAWKKFVEDTLSTNFQEKSAKFSKMRANQKLLHTVGRKGYQCTTYDLKKNYPDMKGLRTRV</sequence>
<dbReference type="AlphaFoldDB" id="A0A8S0TWJ5"/>
<name>A0A8S0TWJ5_OLEEU</name>